<dbReference type="RefSeq" id="WP_236845908.1">
    <property type="nucleotide sequence ID" value="NZ_CP017831.1"/>
</dbReference>
<dbReference type="AlphaFoldDB" id="A0A1D9P3W5"/>
<dbReference type="EMBL" id="CP017831">
    <property type="protein sequence ID" value="AOZ97024.1"/>
    <property type="molecule type" value="Genomic_DNA"/>
</dbReference>
<dbReference type="SUPFAM" id="SSF53098">
    <property type="entry name" value="Ribonuclease H-like"/>
    <property type="match status" value="1"/>
</dbReference>
<dbReference type="InterPro" id="IPR012337">
    <property type="entry name" value="RNaseH-like_sf"/>
</dbReference>
<dbReference type="GO" id="GO:0003676">
    <property type="term" value="F:nucleic acid binding"/>
    <property type="evidence" value="ECO:0007669"/>
    <property type="project" value="InterPro"/>
</dbReference>
<keyword evidence="2" id="KW-1185">Reference proteome</keyword>
<sequence>MNSSLDFLNMIKNQSVQEKKKTVAKESVFFTPCDSDRIAVIDTETNWHDAVMSLGVAIADAESFKCVDKRYYIFEPECYVGGIYSNVMNYRGVKGISCNRDAAIADLEKYLLHNNVKKIMAYNAKFDYGHLPELQHFEWFDIMRLAAYKQYNRAIPETALCCKTGRLKSNYGVEPIMRMLTGDSRYKEIHNAVYDAVDELKIVELLGHSLETYGCAKL</sequence>
<protein>
    <recommendedName>
        <fullName evidence="3">Exonuclease</fullName>
    </recommendedName>
</protein>
<reference evidence="2" key="1">
    <citation type="submission" date="2016-10" db="EMBL/GenBank/DDBJ databases">
        <title>The complete genome sequence of the rumen bacterium Butyrivibrio hungatei MB2003.</title>
        <authorList>
            <person name="Palevich N."/>
            <person name="Kelly W.J."/>
            <person name="Leahy S.C."/>
            <person name="Altermann E."/>
            <person name="Rakonjac J."/>
            <person name="Attwood G.T."/>
        </authorList>
    </citation>
    <scope>NUCLEOTIDE SEQUENCE [LARGE SCALE GENOMIC DNA]</scope>
    <source>
        <strain evidence="2">MB2003</strain>
    </source>
</reference>
<organism evidence="1 2">
    <name type="scientific">Butyrivibrio hungatei</name>
    <dbReference type="NCBI Taxonomy" id="185008"/>
    <lineage>
        <taxon>Bacteria</taxon>
        <taxon>Bacillati</taxon>
        <taxon>Bacillota</taxon>
        <taxon>Clostridia</taxon>
        <taxon>Lachnospirales</taxon>
        <taxon>Lachnospiraceae</taxon>
        <taxon>Butyrivibrio</taxon>
    </lineage>
</organism>
<proteinExistence type="predicted"/>
<accession>A0A1D9P3W5</accession>
<evidence type="ECO:0008006" key="3">
    <source>
        <dbReference type="Google" id="ProtNLM"/>
    </source>
</evidence>
<evidence type="ECO:0000313" key="2">
    <source>
        <dbReference type="Proteomes" id="UP000179284"/>
    </source>
</evidence>
<evidence type="ECO:0000313" key="1">
    <source>
        <dbReference type="EMBL" id="AOZ97024.1"/>
    </source>
</evidence>
<dbReference type="Gene3D" id="3.30.420.10">
    <property type="entry name" value="Ribonuclease H-like superfamily/Ribonuclease H"/>
    <property type="match status" value="1"/>
</dbReference>
<dbReference type="Proteomes" id="UP000179284">
    <property type="component" value="Chromosome I"/>
</dbReference>
<dbReference type="KEGG" id="bhu:bhn_I1991"/>
<dbReference type="InterPro" id="IPR036397">
    <property type="entry name" value="RNaseH_sf"/>
</dbReference>
<name>A0A1D9P3W5_9FIRM</name>
<gene>
    <name evidence="1" type="ORF">bhn_I1991</name>
</gene>